<dbReference type="InterPro" id="IPR038460">
    <property type="entry name" value="AcetylCoA_hyd_C_sf"/>
</dbReference>
<dbReference type="GO" id="GO:0006083">
    <property type="term" value="P:acetate metabolic process"/>
    <property type="evidence" value="ECO:0007669"/>
    <property type="project" value="InterPro"/>
</dbReference>
<dbReference type="Pfam" id="PF02550">
    <property type="entry name" value="AcetylCoA_hydro"/>
    <property type="match status" value="1"/>
</dbReference>
<dbReference type="SUPFAM" id="SSF100950">
    <property type="entry name" value="NagB/RpiA/CoA transferase-like"/>
    <property type="match status" value="2"/>
</dbReference>
<dbReference type="Gene3D" id="3.40.1080.20">
    <property type="entry name" value="Acetyl-CoA hydrolase/transferase C-terminal domain"/>
    <property type="match status" value="1"/>
</dbReference>
<proteinExistence type="inferred from homology"/>
<accession>A0A7C4AS06</accession>
<dbReference type="GO" id="GO:0008775">
    <property type="term" value="F:acetate CoA-transferase activity"/>
    <property type="evidence" value="ECO:0007669"/>
    <property type="project" value="InterPro"/>
</dbReference>
<evidence type="ECO:0000256" key="1">
    <source>
        <dbReference type="ARBA" id="ARBA00009632"/>
    </source>
</evidence>
<keyword evidence="2 4" id="KW-0808">Transferase</keyword>
<dbReference type="AlphaFoldDB" id="A0A7C4AS06"/>
<dbReference type="Pfam" id="PF13336">
    <property type="entry name" value="AcetylCoA_hyd_C"/>
    <property type="match status" value="1"/>
</dbReference>
<evidence type="ECO:0000313" key="4">
    <source>
        <dbReference type="EMBL" id="HGH61024.1"/>
    </source>
</evidence>
<dbReference type="InterPro" id="IPR026888">
    <property type="entry name" value="AcetylCoA_hyd_C"/>
</dbReference>
<protein>
    <submittedName>
        <fullName evidence="4">GNAT family N-acetyltransferase</fullName>
    </submittedName>
</protein>
<reference evidence="4" key="1">
    <citation type="journal article" date="2020" name="mSystems">
        <title>Genome- and Community-Level Interaction Insights into Carbon Utilization and Element Cycling Functions of Hydrothermarchaeota in Hydrothermal Sediment.</title>
        <authorList>
            <person name="Zhou Z."/>
            <person name="Liu Y."/>
            <person name="Xu W."/>
            <person name="Pan J."/>
            <person name="Luo Z.H."/>
            <person name="Li M."/>
        </authorList>
    </citation>
    <scope>NUCLEOTIDE SEQUENCE [LARGE SCALE GENOMIC DNA]</scope>
    <source>
        <strain evidence="4">SpSt-769</strain>
    </source>
</reference>
<dbReference type="Gene3D" id="3.40.630.30">
    <property type="match status" value="1"/>
</dbReference>
<dbReference type="Pfam" id="PF00583">
    <property type="entry name" value="Acetyltransf_1"/>
    <property type="match status" value="1"/>
</dbReference>
<dbReference type="Gene3D" id="3.30.750.70">
    <property type="entry name" value="4-hydroxybutyrate coenzyme like domains"/>
    <property type="match status" value="1"/>
</dbReference>
<feature type="domain" description="N-acetyltransferase" evidence="3">
    <location>
        <begin position="459"/>
        <end position="614"/>
    </location>
</feature>
<dbReference type="PROSITE" id="PS51186">
    <property type="entry name" value="GNAT"/>
    <property type="match status" value="1"/>
</dbReference>
<dbReference type="EMBL" id="DTGT01000217">
    <property type="protein sequence ID" value="HGH61024.1"/>
    <property type="molecule type" value="Genomic_DNA"/>
</dbReference>
<dbReference type="SUPFAM" id="SSF55729">
    <property type="entry name" value="Acyl-CoA N-acyltransferases (Nat)"/>
    <property type="match status" value="1"/>
</dbReference>
<evidence type="ECO:0000259" key="3">
    <source>
        <dbReference type="PROSITE" id="PS51186"/>
    </source>
</evidence>
<evidence type="ECO:0000256" key="2">
    <source>
        <dbReference type="ARBA" id="ARBA00022679"/>
    </source>
</evidence>
<dbReference type="CDD" id="cd04301">
    <property type="entry name" value="NAT_SF"/>
    <property type="match status" value="1"/>
</dbReference>
<name>A0A7C4AS06_9BACT</name>
<organism evidence="4">
    <name type="scientific">Desulfomonile tiedjei</name>
    <dbReference type="NCBI Taxonomy" id="2358"/>
    <lineage>
        <taxon>Bacteria</taxon>
        <taxon>Pseudomonadati</taxon>
        <taxon>Thermodesulfobacteriota</taxon>
        <taxon>Desulfomonilia</taxon>
        <taxon>Desulfomonilales</taxon>
        <taxon>Desulfomonilaceae</taxon>
        <taxon>Desulfomonile</taxon>
    </lineage>
</organism>
<sequence>MNGKEKYANKIVTPEDAVRRIKNGDRVFLGSMCAEPTIIVEALVKARVEDVEIIQFMTSQSTRKLAALGRDRFRIKTFFMGRLGEDLQEGLEADYIPLFHSQIPSFFRNRRIPIDVAIIQVSEPDRFQRFSLGTSVDVCLSAVESARLVIAQVNRNMPRTHGDTLVPLERINYIVEHDDDLLELPEETLGDREKKITKYCSELIEDGAILQFGFAGITKGLMDYVKERKHLGIHTEIFTDALMDLLETGAIDNSTKKAYRGKSLATTCMGTRRLYDYVHDNAVVEFYPSDFVLNPSFIAQHDRMISINLALQVDLRGQIRQGKPTWTAFEGSGGDFDFMRGATLSQGGRSVVCLRSTSLKTGRSNIVPSFGPKAAISMNRGEVQYVVTEYGIAYLGGKSIRDRAMALMEIAHPDHRENLMDEARQLGYVYPNQVYYCMASPALRERVRTDREFKGGLKAHIRVAKPTDESMMRDLFYHLSESSVYFRYFAPKRSMPLANLEKYLNLCEENGLSLVVTIGPRENRRMIAEARYMVIPGSDYADTAFMVDESYQGRGIATFLLHYLIEIAKERGVKGFRADVLADNIPMLRVYESVPFVIHKTVEGGIISLKFRFDELKETAKDASRQ</sequence>
<dbReference type="InterPro" id="IPR037171">
    <property type="entry name" value="NagB/RpiA_transferase-like"/>
</dbReference>
<dbReference type="GO" id="GO:0016747">
    <property type="term" value="F:acyltransferase activity, transferring groups other than amino-acyl groups"/>
    <property type="evidence" value="ECO:0007669"/>
    <property type="project" value="InterPro"/>
</dbReference>
<dbReference type="InterPro" id="IPR016181">
    <property type="entry name" value="Acyl_CoA_acyltransferase"/>
</dbReference>
<dbReference type="PANTHER" id="PTHR21432:SF20">
    <property type="entry name" value="ACETYL-COA HYDROLASE"/>
    <property type="match status" value="1"/>
</dbReference>
<comment type="similarity">
    <text evidence="1">Belongs to the acetyl-CoA hydrolase/transferase family.</text>
</comment>
<dbReference type="InterPro" id="IPR046433">
    <property type="entry name" value="ActCoA_hydro"/>
</dbReference>
<dbReference type="Gene3D" id="3.40.1080.10">
    <property type="entry name" value="Glutaconate Coenzyme A-transferase"/>
    <property type="match status" value="1"/>
</dbReference>
<gene>
    <name evidence="4" type="ORF">ENV54_06970</name>
</gene>
<dbReference type="InterPro" id="IPR003702">
    <property type="entry name" value="ActCoA_hydro_N"/>
</dbReference>
<dbReference type="InterPro" id="IPR000182">
    <property type="entry name" value="GNAT_dom"/>
</dbReference>
<dbReference type="PANTHER" id="PTHR21432">
    <property type="entry name" value="ACETYL-COA HYDROLASE-RELATED"/>
    <property type="match status" value="1"/>
</dbReference>
<comment type="caution">
    <text evidence="4">The sequence shown here is derived from an EMBL/GenBank/DDBJ whole genome shotgun (WGS) entry which is preliminary data.</text>
</comment>